<name>A0AAP0QDC3_9ROSI</name>
<feature type="compositionally biased region" description="Basic and acidic residues" evidence="1">
    <location>
        <begin position="101"/>
        <end position="113"/>
    </location>
</feature>
<dbReference type="Proteomes" id="UP001428341">
    <property type="component" value="Unassembled WGS sequence"/>
</dbReference>
<evidence type="ECO:0000313" key="2">
    <source>
        <dbReference type="EMBL" id="KAK9183381.1"/>
    </source>
</evidence>
<protein>
    <submittedName>
        <fullName evidence="2">Uncharacterized protein</fullName>
    </submittedName>
</protein>
<comment type="caution">
    <text evidence="2">The sequence shown here is derived from an EMBL/GenBank/DDBJ whole genome shotgun (WGS) entry which is preliminary data.</text>
</comment>
<evidence type="ECO:0000256" key="1">
    <source>
        <dbReference type="SAM" id="MobiDB-lite"/>
    </source>
</evidence>
<gene>
    <name evidence="2" type="ORF">WN944_026533</name>
</gene>
<feature type="region of interest" description="Disordered" evidence="1">
    <location>
        <begin position="99"/>
        <end position="124"/>
    </location>
</feature>
<proteinExistence type="predicted"/>
<sequence>MVLKGLSTTWGDEPTNHILASLLESSKYRDQNLVTNHATYLVFKCDYGYEKGILDFGVYIKGSGHGVRRRPFLDPSRNMALPSENRGYGWMEIEMGAAGQKRKEKENSADARRKAGQQQFGFHG</sequence>
<evidence type="ECO:0000313" key="3">
    <source>
        <dbReference type="Proteomes" id="UP001428341"/>
    </source>
</evidence>
<accession>A0AAP0QDC3</accession>
<dbReference type="EMBL" id="JBCGBO010000024">
    <property type="protein sequence ID" value="KAK9183381.1"/>
    <property type="molecule type" value="Genomic_DNA"/>
</dbReference>
<dbReference type="AlphaFoldDB" id="A0AAP0QDC3"/>
<organism evidence="2 3">
    <name type="scientific">Citrus x changshan-huyou</name>
    <dbReference type="NCBI Taxonomy" id="2935761"/>
    <lineage>
        <taxon>Eukaryota</taxon>
        <taxon>Viridiplantae</taxon>
        <taxon>Streptophyta</taxon>
        <taxon>Embryophyta</taxon>
        <taxon>Tracheophyta</taxon>
        <taxon>Spermatophyta</taxon>
        <taxon>Magnoliopsida</taxon>
        <taxon>eudicotyledons</taxon>
        <taxon>Gunneridae</taxon>
        <taxon>Pentapetalae</taxon>
        <taxon>rosids</taxon>
        <taxon>malvids</taxon>
        <taxon>Sapindales</taxon>
        <taxon>Rutaceae</taxon>
        <taxon>Aurantioideae</taxon>
        <taxon>Citrus</taxon>
    </lineage>
</organism>
<keyword evidence="3" id="KW-1185">Reference proteome</keyword>
<reference evidence="2 3" key="1">
    <citation type="submission" date="2024-05" db="EMBL/GenBank/DDBJ databases">
        <title>Haplotype-resolved chromosome-level genome assembly of Huyou (Citrus changshanensis).</title>
        <authorList>
            <person name="Miao C."/>
            <person name="Chen W."/>
            <person name="Wu Y."/>
            <person name="Wang L."/>
            <person name="Zhao S."/>
            <person name="Grierson D."/>
            <person name="Xu C."/>
            <person name="Chen K."/>
        </authorList>
    </citation>
    <scope>NUCLEOTIDE SEQUENCE [LARGE SCALE GENOMIC DNA]</scope>
    <source>
        <strain evidence="2">01-14</strain>
        <tissue evidence="2">Leaf</tissue>
    </source>
</reference>